<dbReference type="Proteomes" id="UP000192758">
    <property type="component" value="Unassembled WGS sequence"/>
</dbReference>
<keyword evidence="4" id="KW-1185">Reference proteome</keyword>
<dbReference type="AlphaFoldDB" id="A0A1W0E4I1"/>
<accession>A0A1W0E4I1</accession>
<name>A0A1W0E4I1_9MICR</name>
<feature type="transmembrane region" description="Helical" evidence="2">
    <location>
        <begin position="65"/>
        <end position="87"/>
    </location>
</feature>
<comment type="caution">
    <text evidence="3">The sequence shown here is derived from an EMBL/GenBank/DDBJ whole genome shotgun (WGS) entry which is preliminary data.</text>
</comment>
<evidence type="ECO:0000256" key="2">
    <source>
        <dbReference type="SAM" id="Phobius"/>
    </source>
</evidence>
<gene>
    <name evidence="3" type="ORF">EHP00_1147</name>
</gene>
<evidence type="ECO:0000313" key="3">
    <source>
        <dbReference type="EMBL" id="OQS54140.1"/>
    </source>
</evidence>
<feature type="compositionally biased region" description="Polar residues" evidence="1">
    <location>
        <begin position="1"/>
        <end position="10"/>
    </location>
</feature>
<keyword evidence="2" id="KW-1133">Transmembrane helix</keyword>
<dbReference type="SUPFAM" id="SSF103456">
    <property type="entry name" value="Preprotein translocase SecE subunit"/>
    <property type="match status" value="1"/>
</dbReference>
<sequence>MSENNKVNSNVHEKMEELMAKKKPKQKKQNSKARELGTFWIKNSIKFIKELESPSTLQYKQMLRLYATGALFVGVFCYGIKVIHIPINNMFVGK</sequence>
<feature type="compositionally biased region" description="Basic residues" evidence="1">
    <location>
        <begin position="21"/>
        <end position="31"/>
    </location>
</feature>
<proteinExistence type="predicted"/>
<dbReference type="EMBL" id="MNPJ01000022">
    <property type="protein sequence ID" value="OQS54140.1"/>
    <property type="molecule type" value="Genomic_DNA"/>
</dbReference>
<reference evidence="3 4" key="1">
    <citation type="journal article" date="2017" name="Environ. Microbiol.">
        <title>Decay of the glycolytic pathway and adaptation to intranuclear parasitism within Enterocytozoonidae microsporidia.</title>
        <authorList>
            <person name="Wiredu Boakye D."/>
            <person name="Jaroenlak P."/>
            <person name="Prachumwat A."/>
            <person name="Williams T.A."/>
            <person name="Bateman K.S."/>
            <person name="Itsathitphaisarn O."/>
            <person name="Sritunyalucksana K."/>
            <person name="Paszkiewicz K.H."/>
            <person name="Moore K.A."/>
            <person name="Stentiford G.D."/>
            <person name="Williams B.A."/>
        </authorList>
    </citation>
    <scope>NUCLEOTIDE SEQUENCE [LARGE SCALE GENOMIC DNA]</scope>
    <source>
        <strain evidence="3 4">TH1</strain>
    </source>
</reference>
<evidence type="ECO:0000256" key="1">
    <source>
        <dbReference type="SAM" id="MobiDB-lite"/>
    </source>
</evidence>
<dbReference type="InterPro" id="IPR023391">
    <property type="entry name" value="Prot_translocase_SecE_dom_sf"/>
</dbReference>
<evidence type="ECO:0000313" key="4">
    <source>
        <dbReference type="Proteomes" id="UP000192758"/>
    </source>
</evidence>
<dbReference type="OrthoDB" id="2401875at2759"/>
<dbReference type="Gene3D" id="1.20.5.820">
    <property type="entry name" value="Preprotein translocase SecE subunit"/>
    <property type="match status" value="1"/>
</dbReference>
<keyword evidence="2" id="KW-0812">Transmembrane</keyword>
<keyword evidence="2" id="KW-0472">Membrane</keyword>
<protein>
    <submittedName>
        <fullName evidence="3">Uncharacterized protein</fullName>
    </submittedName>
</protein>
<dbReference type="VEuPathDB" id="MicrosporidiaDB:EHP00_1147"/>
<feature type="region of interest" description="Disordered" evidence="1">
    <location>
        <begin position="1"/>
        <end position="33"/>
    </location>
</feature>
<feature type="compositionally biased region" description="Basic and acidic residues" evidence="1">
    <location>
        <begin position="11"/>
        <end position="20"/>
    </location>
</feature>
<organism evidence="3 4">
    <name type="scientific">Ecytonucleospora hepatopenaei</name>
    <dbReference type="NCBI Taxonomy" id="646526"/>
    <lineage>
        <taxon>Eukaryota</taxon>
        <taxon>Fungi</taxon>
        <taxon>Fungi incertae sedis</taxon>
        <taxon>Microsporidia</taxon>
        <taxon>Enterocytozoonidae</taxon>
        <taxon>Ecytonucleospora</taxon>
    </lineage>
</organism>